<evidence type="ECO:0000256" key="7">
    <source>
        <dbReference type="ARBA" id="ARBA00022605"/>
    </source>
</evidence>
<dbReference type="EMBL" id="WTUW01000002">
    <property type="protein sequence ID" value="MZR30930.1"/>
    <property type="molecule type" value="Genomic_DNA"/>
</dbReference>
<dbReference type="InterPro" id="IPR011004">
    <property type="entry name" value="Trimer_LpxA-like_sf"/>
</dbReference>
<accession>A0A6L8W979</accession>
<dbReference type="InterPro" id="IPR005881">
    <property type="entry name" value="Ser_O-AcTrfase"/>
</dbReference>
<dbReference type="SUPFAM" id="SSF51161">
    <property type="entry name" value="Trimeric LpxA-like enzymes"/>
    <property type="match status" value="1"/>
</dbReference>
<evidence type="ECO:0000256" key="3">
    <source>
        <dbReference type="ARBA" id="ARBA00007274"/>
    </source>
</evidence>
<dbReference type="GO" id="GO:0006535">
    <property type="term" value="P:cysteine biosynthetic process from serine"/>
    <property type="evidence" value="ECO:0007669"/>
    <property type="project" value="InterPro"/>
</dbReference>
<dbReference type="GO" id="GO:0005737">
    <property type="term" value="C:cytoplasm"/>
    <property type="evidence" value="ECO:0007669"/>
    <property type="project" value="UniProtKB-SubCell"/>
</dbReference>
<keyword evidence="10" id="KW-0198">Cysteine biosynthesis</keyword>
<evidence type="ECO:0000313" key="16">
    <source>
        <dbReference type="Proteomes" id="UP000476030"/>
    </source>
</evidence>
<comment type="caution">
    <text evidence="15">The sequence shown here is derived from an EMBL/GenBank/DDBJ whole genome shotgun (WGS) entry which is preliminary data.</text>
</comment>
<dbReference type="GO" id="GO:0009001">
    <property type="term" value="F:serine O-acetyltransferase activity"/>
    <property type="evidence" value="ECO:0007669"/>
    <property type="project" value="UniProtKB-EC"/>
</dbReference>
<dbReference type="NCBIfam" id="NF041874">
    <property type="entry name" value="EPS_EpsC"/>
    <property type="match status" value="1"/>
</dbReference>
<evidence type="ECO:0000256" key="1">
    <source>
        <dbReference type="ARBA" id="ARBA00004496"/>
    </source>
</evidence>
<reference evidence="15 16" key="1">
    <citation type="submission" date="2019-12" db="EMBL/GenBank/DDBJ databases">
        <title>Snethiella sp. nov. sp. isolated from sea sand.</title>
        <authorList>
            <person name="Kim J."/>
            <person name="Jeong S.E."/>
            <person name="Jung H.S."/>
            <person name="Jeon C.O."/>
        </authorList>
    </citation>
    <scope>NUCLEOTIDE SEQUENCE [LARGE SCALE GENOMIC DNA]</scope>
    <source>
        <strain evidence="15 16">DP05</strain>
    </source>
</reference>
<evidence type="ECO:0000256" key="2">
    <source>
        <dbReference type="ARBA" id="ARBA00004876"/>
    </source>
</evidence>
<protein>
    <recommendedName>
        <fullName evidence="5 13">Serine acetyltransferase</fullName>
        <ecNumber evidence="4 13">2.3.1.30</ecNumber>
    </recommendedName>
</protein>
<dbReference type="FunFam" id="1.10.3130.10:FF:000003">
    <property type="entry name" value="Serine acetyltransferase"/>
    <property type="match status" value="1"/>
</dbReference>
<dbReference type="InterPro" id="IPR045304">
    <property type="entry name" value="LbH_SAT"/>
</dbReference>
<keyword evidence="9" id="KW-0677">Repeat</keyword>
<evidence type="ECO:0000256" key="6">
    <source>
        <dbReference type="ARBA" id="ARBA00022490"/>
    </source>
</evidence>
<dbReference type="PANTHER" id="PTHR42811">
    <property type="entry name" value="SERINE ACETYLTRANSFERASE"/>
    <property type="match status" value="1"/>
</dbReference>
<keyword evidence="8 13" id="KW-0808">Transferase</keyword>
<dbReference type="InterPro" id="IPR042122">
    <property type="entry name" value="Ser_AcTrfase_N_sf"/>
</dbReference>
<dbReference type="PROSITE" id="PS00101">
    <property type="entry name" value="HEXAPEP_TRANSFERASES"/>
    <property type="match status" value="1"/>
</dbReference>
<dbReference type="InterPro" id="IPR001451">
    <property type="entry name" value="Hexapep"/>
</dbReference>
<dbReference type="CDD" id="cd03354">
    <property type="entry name" value="LbH_SAT"/>
    <property type="match status" value="1"/>
</dbReference>
<keyword evidence="7" id="KW-0028">Amino-acid biosynthesis</keyword>
<keyword evidence="16" id="KW-1185">Reference proteome</keyword>
<evidence type="ECO:0000256" key="5">
    <source>
        <dbReference type="ARBA" id="ARBA00018522"/>
    </source>
</evidence>
<evidence type="ECO:0000256" key="9">
    <source>
        <dbReference type="ARBA" id="ARBA00022737"/>
    </source>
</evidence>
<proteinExistence type="inferred from homology"/>
<dbReference type="AlphaFoldDB" id="A0A6L8W979"/>
<comment type="similarity">
    <text evidence="3 13">Belongs to the transferase hexapeptide repeat family.</text>
</comment>
<evidence type="ECO:0000256" key="14">
    <source>
        <dbReference type="SAM" id="MobiDB-lite"/>
    </source>
</evidence>
<dbReference type="FunFam" id="2.160.10.10:FF:000007">
    <property type="entry name" value="Serine acetyltransferase"/>
    <property type="match status" value="1"/>
</dbReference>
<evidence type="ECO:0000313" key="15">
    <source>
        <dbReference type="EMBL" id="MZR30930.1"/>
    </source>
</evidence>
<evidence type="ECO:0000256" key="10">
    <source>
        <dbReference type="ARBA" id="ARBA00023192"/>
    </source>
</evidence>
<dbReference type="Gene3D" id="2.160.10.10">
    <property type="entry name" value="Hexapeptide repeat proteins"/>
    <property type="match status" value="1"/>
</dbReference>
<dbReference type="InterPro" id="IPR053376">
    <property type="entry name" value="Serine_acetyltransferase"/>
</dbReference>
<evidence type="ECO:0000256" key="11">
    <source>
        <dbReference type="ARBA" id="ARBA00023315"/>
    </source>
</evidence>
<feature type="region of interest" description="Disordered" evidence="14">
    <location>
        <begin position="223"/>
        <end position="256"/>
    </location>
</feature>
<comment type="pathway">
    <text evidence="2">Amino-acid biosynthesis; L-cysteine biosynthesis; L-cysteine from L-serine: step 1/2.</text>
</comment>
<evidence type="ECO:0000256" key="8">
    <source>
        <dbReference type="ARBA" id="ARBA00022679"/>
    </source>
</evidence>
<organism evidence="15 16">
    <name type="scientific">Sneathiella litorea</name>
    <dbReference type="NCBI Taxonomy" id="2606216"/>
    <lineage>
        <taxon>Bacteria</taxon>
        <taxon>Pseudomonadati</taxon>
        <taxon>Pseudomonadota</taxon>
        <taxon>Alphaproteobacteria</taxon>
        <taxon>Sneathiellales</taxon>
        <taxon>Sneathiellaceae</taxon>
        <taxon>Sneathiella</taxon>
    </lineage>
</organism>
<comment type="catalytic activity">
    <reaction evidence="12 13">
        <text>L-serine + acetyl-CoA = O-acetyl-L-serine + CoA</text>
        <dbReference type="Rhea" id="RHEA:24560"/>
        <dbReference type="ChEBI" id="CHEBI:33384"/>
        <dbReference type="ChEBI" id="CHEBI:57287"/>
        <dbReference type="ChEBI" id="CHEBI:57288"/>
        <dbReference type="ChEBI" id="CHEBI:58340"/>
        <dbReference type="EC" id="2.3.1.30"/>
    </reaction>
</comment>
<dbReference type="Proteomes" id="UP000476030">
    <property type="component" value="Unassembled WGS sequence"/>
</dbReference>
<dbReference type="Gene3D" id="1.10.3130.10">
    <property type="entry name" value="serine acetyltransferase, domain 1"/>
    <property type="match status" value="1"/>
</dbReference>
<evidence type="ECO:0000256" key="13">
    <source>
        <dbReference type="PIRNR" id="PIRNR000441"/>
    </source>
</evidence>
<dbReference type="InterPro" id="IPR018357">
    <property type="entry name" value="Hexapep_transf_CS"/>
</dbReference>
<dbReference type="RefSeq" id="WP_161315470.1">
    <property type="nucleotide sequence ID" value="NZ_WTUW01000002.1"/>
</dbReference>
<comment type="subcellular location">
    <subcellularLocation>
        <location evidence="1">Cytoplasm</location>
    </subcellularLocation>
</comment>
<name>A0A6L8W979_9PROT</name>
<dbReference type="NCBIfam" id="TIGR01172">
    <property type="entry name" value="cysE"/>
    <property type="match status" value="1"/>
</dbReference>
<keyword evidence="6" id="KW-0963">Cytoplasm</keyword>
<dbReference type="Pfam" id="PF00132">
    <property type="entry name" value="Hexapep"/>
    <property type="match status" value="1"/>
</dbReference>
<gene>
    <name evidence="15" type="primary">cysE</name>
    <name evidence="15" type="ORF">GQE98_09820</name>
</gene>
<keyword evidence="11 13" id="KW-0012">Acyltransferase</keyword>
<sequence length="256" mass="28132">MFKHISEEITCVMERDPAARTRLEVALLYQGFHAIVLHRLAHWLWERKWRLIARLFSQFSRFLTGIEIHPGAKIGRKFFIDHGMGVVIGETAEIGDNVTLYHDVTLGGVAPSVDSDSQRGVKRHPTLGDDVIIASGAQIIGPITIGKCARVGANSVVLKDVPERTTVVGVPARAVNGAAKSTQDNRFAAYGVGNHDLPDPVFKVMDGLLDKVQSLSMRVEELENERRNEAEAPIAIKPKKKPSTRAANKAKTDTDL</sequence>
<dbReference type="PIRSF" id="PIRSF000441">
    <property type="entry name" value="CysE"/>
    <property type="match status" value="1"/>
</dbReference>
<evidence type="ECO:0000256" key="4">
    <source>
        <dbReference type="ARBA" id="ARBA00013266"/>
    </source>
</evidence>
<dbReference type="EC" id="2.3.1.30" evidence="4 13"/>
<evidence type="ECO:0000256" key="12">
    <source>
        <dbReference type="ARBA" id="ARBA00049486"/>
    </source>
</evidence>